<evidence type="ECO:0000313" key="2">
    <source>
        <dbReference type="Proteomes" id="UP000735302"/>
    </source>
</evidence>
<sequence length="93" mass="10624">MYGNFAFTGKIEDERGKRGPFWFGDNDLLHYLPAEMETYLSAVMLRNTVIIQDFAMAFNITDREGLCGQMSRHLGLYARLVNISATDQATLQR</sequence>
<comment type="caution">
    <text evidence="1">The sequence shown here is derived from an EMBL/GenBank/DDBJ whole genome shotgun (WGS) entry which is preliminary data.</text>
</comment>
<dbReference type="Proteomes" id="UP000735302">
    <property type="component" value="Unassembled WGS sequence"/>
</dbReference>
<dbReference type="AlphaFoldDB" id="A0AAV3YHT3"/>
<keyword evidence="2" id="KW-1185">Reference proteome</keyword>
<evidence type="ECO:0000313" key="1">
    <source>
        <dbReference type="EMBL" id="GFN82289.1"/>
    </source>
</evidence>
<name>A0AAV3YHT3_9GAST</name>
<gene>
    <name evidence="1" type="ORF">PoB_000879500</name>
</gene>
<organism evidence="1 2">
    <name type="scientific">Plakobranchus ocellatus</name>
    <dbReference type="NCBI Taxonomy" id="259542"/>
    <lineage>
        <taxon>Eukaryota</taxon>
        <taxon>Metazoa</taxon>
        <taxon>Spiralia</taxon>
        <taxon>Lophotrochozoa</taxon>
        <taxon>Mollusca</taxon>
        <taxon>Gastropoda</taxon>
        <taxon>Heterobranchia</taxon>
        <taxon>Euthyneura</taxon>
        <taxon>Panpulmonata</taxon>
        <taxon>Sacoglossa</taxon>
        <taxon>Placobranchoidea</taxon>
        <taxon>Plakobranchidae</taxon>
        <taxon>Plakobranchus</taxon>
    </lineage>
</organism>
<dbReference type="EMBL" id="BLXT01000977">
    <property type="protein sequence ID" value="GFN82289.1"/>
    <property type="molecule type" value="Genomic_DNA"/>
</dbReference>
<proteinExistence type="predicted"/>
<reference evidence="1 2" key="1">
    <citation type="journal article" date="2021" name="Elife">
        <title>Chloroplast acquisition without the gene transfer in kleptoplastic sea slugs, Plakobranchus ocellatus.</title>
        <authorList>
            <person name="Maeda T."/>
            <person name="Takahashi S."/>
            <person name="Yoshida T."/>
            <person name="Shimamura S."/>
            <person name="Takaki Y."/>
            <person name="Nagai Y."/>
            <person name="Toyoda A."/>
            <person name="Suzuki Y."/>
            <person name="Arimoto A."/>
            <person name="Ishii H."/>
            <person name="Satoh N."/>
            <person name="Nishiyama T."/>
            <person name="Hasebe M."/>
            <person name="Maruyama T."/>
            <person name="Minagawa J."/>
            <person name="Obokata J."/>
            <person name="Shigenobu S."/>
        </authorList>
    </citation>
    <scope>NUCLEOTIDE SEQUENCE [LARGE SCALE GENOMIC DNA]</scope>
</reference>
<accession>A0AAV3YHT3</accession>
<protein>
    <submittedName>
        <fullName evidence="1">Uncharacterized protein</fullName>
    </submittedName>
</protein>